<dbReference type="Pfam" id="PF16656">
    <property type="entry name" value="Pur_ac_phosph_N"/>
    <property type="match status" value="1"/>
</dbReference>
<feature type="non-terminal residue" evidence="3">
    <location>
        <position position="1"/>
    </location>
</feature>
<dbReference type="GO" id="GO:0046872">
    <property type="term" value="F:metal ion binding"/>
    <property type="evidence" value="ECO:0007669"/>
    <property type="project" value="InterPro"/>
</dbReference>
<dbReference type="AlphaFoldDB" id="A0A0G2AUC3"/>
<dbReference type="Gene3D" id="2.60.40.1220">
    <property type="match status" value="1"/>
</dbReference>
<evidence type="ECO:0000313" key="3">
    <source>
        <dbReference type="EMBL" id="KKW36479.1"/>
    </source>
</evidence>
<comment type="caution">
    <text evidence="3">The sequence shown here is derived from an EMBL/GenBank/DDBJ whole genome shotgun (WGS) entry which is preliminary data.</text>
</comment>
<feature type="domain" description="Fibronectin type-III" evidence="2">
    <location>
        <begin position="48"/>
        <end position="138"/>
    </location>
</feature>
<dbReference type="SUPFAM" id="SSF49363">
    <property type="entry name" value="Purple acid phosphatase, N-terminal domain"/>
    <property type="match status" value="1"/>
</dbReference>
<dbReference type="Pfam" id="PF13205">
    <property type="entry name" value="Big_5"/>
    <property type="match status" value="1"/>
</dbReference>
<protein>
    <submittedName>
        <fullName evidence="3">Hemolysin-type calcium-binding protein</fullName>
    </submittedName>
</protein>
<gene>
    <name evidence="3" type="ORF">UY81_C0026G0001</name>
</gene>
<dbReference type="GO" id="GO:0003993">
    <property type="term" value="F:acid phosphatase activity"/>
    <property type="evidence" value="ECO:0007669"/>
    <property type="project" value="InterPro"/>
</dbReference>
<dbReference type="InterPro" id="IPR013783">
    <property type="entry name" value="Ig-like_fold"/>
</dbReference>
<dbReference type="InterPro" id="IPR015914">
    <property type="entry name" value="PAPs_N"/>
</dbReference>
<dbReference type="InterPro" id="IPR003961">
    <property type="entry name" value="FN3_dom"/>
</dbReference>
<name>A0A0G2AUC3_9BACT</name>
<evidence type="ECO:0000256" key="1">
    <source>
        <dbReference type="ARBA" id="ARBA00022729"/>
    </source>
</evidence>
<dbReference type="InterPro" id="IPR014755">
    <property type="entry name" value="Cu-Rt/internalin_Ig-like"/>
</dbReference>
<proteinExistence type="predicted"/>
<evidence type="ECO:0000313" key="4">
    <source>
        <dbReference type="Proteomes" id="UP000034290"/>
    </source>
</evidence>
<reference evidence="3 4" key="1">
    <citation type="journal article" date="2015" name="Nature">
        <title>rRNA introns, odd ribosomes, and small enigmatic genomes across a large radiation of phyla.</title>
        <authorList>
            <person name="Brown C.T."/>
            <person name="Hug L.A."/>
            <person name="Thomas B.C."/>
            <person name="Sharon I."/>
            <person name="Castelle C.J."/>
            <person name="Singh A."/>
            <person name="Wilkins M.J."/>
            <person name="Williams K.H."/>
            <person name="Banfield J.F."/>
        </authorList>
    </citation>
    <scope>NUCLEOTIDE SEQUENCE [LARGE SCALE GENOMIC DNA]</scope>
</reference>
<dbReference type="EMBL" id="LCRM01000026">
    <property type="protein sequence ID" value="KKW36479.1"/>
    <property type="molecule type" value="Genomic_DNA"/>
</dbReference>
<sequence length="378" mass="38839">AGTKTFTSGVTLNTAQTVTITARDYADATITSSTSVTVSASADTTAPTITDVQVSTTTATTATITWTTNESASSTVQYGSTSSYGSSTTTSTLVTSHSMSLTGLTSNTTYHFRVKSTDASGNTGTSVDTIFITNVADVTAPTVSSQTPLDNATGTAITASPTITFSEAMDANTVNTNTVQLRLYSGDSVVSASYSMNDARTIVTIDPIANLANSTQYYLWVTGAKDAAGNTVTAYTTKASQEFTTTAESVTLAVTGISASSTFATANDTYASGWSWVFSVTVPTGETSTTMKFADWISGSNTIAAASNIRFYSAQSSNATSSSPITITAANTYPSSMTLNADLDANTAGRQIQIVVEAKVPTGSAGGSYSTSYGIQSQ</sequence>
<dbReference type="InterPro" id="IPR008963">
    <property type="entry name" value="Purple_acid_Pase-like_N"/>
</dbReference>
<dbReference type="SMART" id="SM00060">
    <property type="entry name" value="FN3"/>
    <property type="match status" value="1"/>
</dbReference>
<organism evidence="3 4">
    <name type="scientific">Candidatus Giovannonibacteria bacterium GW2011_GWA2_53_7</name>
    <dbReference type="NCBI Taxonomy" id="1618650"/>
    <lineage>
        <taxon>Bacteria</taxon>
        <taxon>Candidatus Giovannoniibacteriota</taxon>
    </lineage>
</organism>
<keyword evidence="1" id="KW-0732">Signal</keyword>
<dbReference type="Proteomes" id="UP000034290">
    <property type="component" value="Unassembled WGS sequence"/>
</dbReference>
<dbReference type="InterPro" id="IPR032812">
    <property type="entry name" value="SbsA_Ig"/>
</dbReference>
<accession>A0A0G2AUC3</accession>
<dbReference type="PROSITE" id="PS50853">
    <property type="entry name" value="FN3"/>
    <property type="match status" value="1"/>
</dbReference>
<dbReference type="Gene3D" id="2.60.40.10">
    <property type="entry name" value="Immunoglobulins"/>
    <property type="match status" value="1"/>
</dbReference>
<evidence type="ECO:0000259" key="2">
    <source>
        <dbReference type="PROSITE" id="PS50853"/>
    </source>
</evidence>